<dbReference type="Gene3D" id="1.10.540.10">
    <property type="entry name" value="Acyl-CoA dehydrogenase/oxidase, N-terminal domain"/>
    <property type="match status" value="1"/>
</dbReference>
<evidence type="ECO:0000259" key="6">
    <source>
        <dbReference type="Pfam" id="PF00441"/>
    </source>
</evidence>
<evidence type="ECO:0000259" key="7">
    <source>
        <dbReference type="Pfam" id="PF02770"/>
    </source>
</evidence>
<dbReference type="Gene3D" id="1.20.140.10">
    <property type="entry name" value="Butyryl-CoA Dehydrogenase, subunit A, domain 3"/>
    <property type="match status" value="1"/>
</dbReference>
<keyword evidence="3 5" id="KW-0285">Flavoprotein</keyword>
<dbReference type="Pfam" id="PF02770">
    <property type="entry name" value="Acyl-CoA_dh_M"/>
    <property type="match status" value="1"/>
</dbReference>
<dbReference type="InterPro" id="IPR006089">
    <property type="entry name" value="Acyl-CoA_DH_CS"/>
</dbReference>
<evidence type="ECO:0000259" key="8">
    <source>
        <dbReference type="Pfam" id="PF02771"/>
    </source>
</evidence>
<dbReference type="SUPFAM" id="SSF47203">
    <property type="entry name" value="Acyl-CoA dehydrogenase C-terminal domain-like"/>
    <property type="match status" value="1"/>
</dbReference>
<comment type="cofactor">
    <cofactor evidence="1 5">
        <name>FAD</name>
        <dbReference type="ChEBI" id="CHEBI:57692"/>
    </cofactor>
</comment>
<dbReference type="InterPro" id="IPR037069">
    <property type="entry name" value="AcylCoA_DH/ox_N_sf"/>
</dbReference>
<dbReference type="Proteomes" id="UP000076276">
    <property type="component" value="Unassembled WGS sequence"/>
</dbReference>
<keyword evidence="4 5" id="KW-0274">FAD</keyword>
<evidence type="ECO:0000256" key="5">
    <source>
        <dbReference type="RuleBase" id="RU362125"/>
    </source>
</evidence>
<evidence type="ECO:0000256" key="3">
    <source>
        <dbReference type="ARBA" id="ARBA00022630"/>
    </source>
</evidence>
<dbReference type="InterPro" id="IPR006091">
    <property type="entry name" value="Acyl-CoA_Oxase/DH_mid-dom"/>
</dbReference>
<evidence type="ECO:0000313" key="9">
    <source>
        <dbReference type="EMBL" id="KYQ72687.1"/>
    </source>
</evidence>
<feature type="domain" description="Acyl-CoA dehydrogenase/oxidase N-terminal" evidence="8">
    <location>
        <begin position="12"/>
        <end position="117"/>
    </location>
</feature>
<dbReference type="InterPro" id="IPR009075">
    <property type="entry name" value="AcylCo_DH/oxidase_C"/>
</dbReference>
<dbReference type="InterPro" id="IPR046373">
    <property type="entry name" value="Acyl-CoA_Oxase/DH_mid-dom_sf"/>
</dbReference>
<organism evidence="9 10">
    <name type="scientific">Acinetobacter pragensis</name>
    <dbReference type="NCBI Taxonomy" id="1806892"/>
    <lineage>
        <taxon>Bacteria</taxon>
        <taxon>Pseudomonadati</taxon>
        <taxon>Pseudomonadota</taxon>
        <taxon>Gammaproteobacteria</taxon>
        <taxon>Moraxellales</taxon>
        <taxon>Moraxellaceae</taxon>
        <taxon>Acinetobacter</taxon>
    </lineage>
</organism>
<dbReference type="AlphaFoldDB" id="A0A151Y3Y6"/>
<dbReference type="SUPFAM" id="SSF56645">
    <property type="entry name" value="Acyl-CoA dehydrogenase NM domain-like"/>
    <property type="match status" value="1"/>
</dbReference>
<evidence type="ECO:0000256" key="2">
    <source>
        <dbReference type="ARBA" id="ARBA00009347"/>
    </source>
</evidence>
<dbReference type="STRING" id="1806892.AZH43_09410"/>
<proteinExistence type="inferred from homology"/>
<dbReference type="Pfam" id="PF00441">
    <property type="entry name" value="Acyl-CoA_dh_1"/>
    <property type="match status" value="1"/>
</dbReference>
<dbReference type="PIRSF" id="PIRSF016578">
    <property type="entry name" value="HsaA"/>
    <property type="match status" value="1"/>
</dbReference>
<dbReference type="FunFam" id="1.10.540.10:FF:000013">
    <property type="entry name" value="Acyl-CoA dehydrogenase"/>
    <property type="match status" value="1"/>
</dbReference>
<keyword evidence="10" id="KW-1185">Reference proteome</keyword>
<dbReference type="Gene3D" id="2.40.110.10">
    <property type="entry name" value="Butyryl-CoA Dehydrogenase, subunit A, domain 2"/>
    <property type="match status" value="1"/>
</dbReference>
<sequence>MQVKSTFNNYLEIREAVRALCAQFPDEYHRKIDEGKTYPEEFVNALTNAGWLAAMIPEEFGGSGLGLAEASVVMEEINRSGGNSGACHGQMYNMSTLLRNGSQAQKEFYLPKIASGEWRLQSMAVTEPTTGTDTTKIRTTAVKKGDRYVINGQKVWISRVQHSDWMILLARTTPLAEVKKKSEGMSIFMVNIKEAMKSGMAVQPIPNMVNHETNELFFENLEIPEENLIGEEGKGFKYILDGLNAERTLIAAECIGDGYWFMDRATKYVKEREVFGRPIGQNQGVQFPLAESFIEIEAANLMRFRACELFDQGQACGAEANMAKYLAAKSSWEAANHCLQFHGGFGFANEYDIERKFRETRLYQVAPISTNLILSYVAEHLLDLPRSF</sequence>
<dbReference type="PANTHER" id="PTHR43884">
    <property type="entry name" value="ACYL-COA DEHYDROGENASE"/>
    <property type="match status" value="1"/>
</dbReference>
<dbReference type="Pfam" id="PF02771">
    <property type="entry name" value="Acyl-CoA_dh_N"/>
    <property type="match status" value="1"/>
</dbReference>
<dbReference type="PROSITE" id="PS00073">
    <property type="entry name" value="ACYL_COA_DH_2"/>
    <property type="match status" value="1"/>
</dbReference>
<protein>
    <submittedName>
        <fullName evidence="9">Acyl-CoA dehydrogenase</fullName>
    </submittedName>
</protein>
<evidence type="ECO:0000256" key="4">
    <source>
        <dbReference type="ARBA" id="ARBA00022827"/>
    </source>
</evidence>
<dbReference type="InterPro" id="IPR036250">
    <property type="entry name" value="AcylCo_DH-like_C"/>
</dbReference>
<accession>A0A151Y3Y6</accession>
<dbReference type="GO" id="GO:0003995">
    <property type="term" value="F:acyl-CoA dehydrogenase activity"/>
    <property type="evidence" value="ECO:0007669"/>
    <property type="project" value="InterPro"/>
</dbReference>
<name>A0A151Y3Y6_9GAMM</name>
<dbReference type="EMBL" id="LUAW01000014">
    <property type="protein sequence ID" value="KYQ72687.1"/>
    <property type="molecule type" value="Genomic_DNA"/>
</dbReference>
<evidence type="ECO:0000256" key="1">
    <source>
        <dbReference type="ARBA" id="ARBA00001974"/>
    </source>
</evidence>
<gene>
    <name evidence="9" type="ORF">AZH43_09410</name>
</gene>
<dbReference type="GO" id="GO:0050660">
    <property type="term" value="F:flavin adenine dinucleotide binding"/>
    <property type="evidence" value="ECO:0007669"/>
    <property type="project" value="InterPro"/>
</dbReference>
<keyword evidence="5" id="KW-0560">Oxidoreductase</keyword>
<feature type="domain" description="Acyl-CoA oxidase/dehydrogenase middle" evidence="7">
    <location>
        <begin position="122"/>
        <end position="220"/>
    </location>
</feature>
<reference evidence="9 10" key="1">
    <citation type="submission" date="2016-03" db="EMBL/GenBank/DDBJ databases">
        <title>Acinetobacter genomospecies 28 strain ANC 4149.</title>
        <authorList>
            <person name="Radolfova-Krizova L."/>
            <person name="Nemec A."/>
        </authorList>
    </citation>
    <scope>NUCLEOTIDE SEQUENCE [LARGE SCALE GENOMIC DNA]</scope>
    <source>
        <strain evidence="9 10">ANC 4149</strain>
    </source>
</reference>
<evidence type="ECO:0000313" key="10">
    <source>
        <dbReference type="Proteomes" id="UP000076276"/>
    </source>
</evidence>
<comment type="similarity">
    <text evidence="2 5">Belongs to the acyl-CoA dehydrogenase family.</text>
</comment>
<comment type="caution">
    <text evidence="9">The sequence shown here is derived from an EMBL/GenBank/DDBJ whole genome shotgun (WGS) entry which is preliminary data.</text>
</comment>
<dbReference type="FunFam" id="1.20.140.10:FF:000012">
    <property type="entry name" value="Acyl-CoA dehydrogenase fadE12"/>
    <property type="match status" value="1"/>
</dbReference>
<dbReference type="InterPro" id="IPR013786">
    <property type="entry name" value="AcylCoA_DH/ox_N"/>
</dbReference>
<feature type="domain" description="Acyl-CoA dehydrogenase/oxidase C-terminal" evidence="6">
    <location>
        <begin position="233"/>
        <end position="367"/>
    </location>
</feature>
<dbReference type="InterPro" id="IPR009100">
    <property type="entry name" value="AcylCoA_DH/oxidase_NM_dom_sf"/>
</dbReference>
<dbReference type="FunFam" id="2.40.110.10:FF:000014">
    <property type="entry name" value="Probable acyl-CoA dehydrogenase"/>
    <property type="match status" value="1"/>
</dbReference>
<dbReference type="PANTHER" id="PTHR43884:SF12">
    <property type="entry name" value="ISOVALERYL-COA DEHYDROGENASE, MITOCHONDRIAL-RELATED"/>
    <property type="match status" value="1"/>
</dbReference>